<dbReference type="PROSITE" id="PS51257">
    <property type="entry name" value="PROKAR_LIPOPROTEIN"/>
    <property type="match status" value="1"/>
</dbReference>
<evidence type="ECO:0000313" key="3">
    <source>
        <dbReference type="EMBL" id="TMO74082.1"/>
    </source>
</evidence>
<name>A0A5S3V9L2_9GAMM</name>
<sequence length="194" mass="21774">MKVPSQLREVLGTHQSGFALSSIGLMTLFGCYVVYVLFVRQKTLPDVAWWQWIIGDLLIVDVIAGCMANFTKGTNDYYKQRSQSRWVFIAIHFHIIVIAWSYNIALNESVIIWGYTIITAVILNTLYGRKAQNVIAIAFVVLGFMVIASLSSPLWFQCIAGLFLIKVCYAFSVDHYANDALSEFEGSSGKKNPT</sequence>
<reference evidence="4 5" key="1">
    <citation type="submission" date="2018-01" db="EMBL/GenBank/DDBJ databases">
        <authorList>
            <person name="Paulsen S."/>
            <person name="Gram L.K."/>
        </authorList>
    </citation>
    <scope>NUCLEOTIDE SEQUENCE [LARGE SCALE GENOMIC DNA]</scope>
    <source>
        <strain evidence="2 5">S3790</strain>
        <strain evidence="3 4">S3895</strain>
    </source>
</reference>
<keyword evidence="1" id="KW-0812">Transmembrane</keyword>
<keyword evidence="1" id="KW-1133">Transmembrane helix</keyword>
<keyword evidence="4" id="KW-1185">Reference proteome</keyword>
<reference evidence="5" key="2">
    <citation type="submission" date="2019-06" db="EMBL/GenBank/DDBJ databases">
        <title>Co-occurence of chitin degradation, pigmentation and bioactivity in marine Pseudoalteromonas.</title>
        <authorList>
            <person name="Sonnenschein E.C."/>
            <person name="Bech P.K."/>
        </authorList>
    </citation>
    <scope>NUCLEOTIDE SEQUENCE [LARGE SCALE GENOMIC DNA]</scope>
    <source>
        <strain evidence="5">S3790</strain>
    </source>
</reference>
<feature type="transmembrane region" description="Helical" evidence="1">
    <location>
        <begin position="134"/>
        <end position="156"/>
    </location>
</feature>
<dbReference type="Proteomes" id="UP000307217">
    <property type="component" value="Unassembled WGS sequence"/>
</dbReference>
<proteinExistence type="predicted"/>
<gene>
    <name evidence="2" type="ORF">CWC19_11510</name>
    <name evidence="3" type="ORF">CWC20_11665</name>
</gene>
<dbReference type="EMBL" id="PNBX01000046">
    <property type="protein sequence ID" value="TMO68084.1"/>
    <property type="molecule type" value="Genomic_DNA"/>
</dbReference>
<keyword evidence="1" id="KW-0472">Membrane</keyword>
<evidence type="ECO:0000313" key="2">
    <source>
        <dbReference type="EMBL" id="TMO68084.1"/>
    </source>
</evidence>
<dbReference type="OrthoDB" id="1956346at2"/>
<evidence type="ECO:0000256" key="1">
    <source>
        <dbReference type="SAM" id="Phobius"/>
    </source>
</evidence>
<feature type="transmembrane region" description="Helical" evidence="1">
    <location>
        <begin position="110"/>
        <end position="127"/>
    </location>
</feature>
<organism evidence="2 5">
    <name type="scientific">Pseudoalteromonas aurantia</name>
    <dbReference type="NCBI Taxonomy" id="43654"/>
    <lineage>
        <taxon>Bacteria</taxon>
        <taxon>Pseudomonadati</taxon>
        <taxon>Pseudomonadota</taxon>
        <taxon>Gammaproteobacteria</taxon>
        <taxon>Alteromonadales</taxon>
        <taxon>Pseudoalteromonadaceae</taxon>
        <taxon>Pseudoalteromonas</taxon>
    </lineage>
</organism>
<dbReference type="EMBL" id="PNBW01000051">
    <property type="protein sequence ID" value="TMO74082.1"/>
    <property type="molecule type" value="Genomic_DNA"/>
</dbReference>
<feature type="transmembrane region" description="Helical" evidence="1">
    <location>
        <begin position="50"/>
        <end position="70"/>
    </location>
</feature>
<dbReference type="Proteomes" id="UP000307164">
    <property type="component" value="Unassembled WGS sequence"/>
</dbReference>
<comment type="caution">
    <text evidence="2">The sequence shown here is derived from an EMBL/GenBank/DDBJ whole genome shotgun (WGS) entry which is preliminary data.</text>
</comment>
<protein>
    <submittedName>
        <fullName evidence="2">Uncharacterized protein</fullName>
    </submittedName>
</protein>
<feature type="transmembrane region" description="Helical" evidence="1">
    <location>
        <begin position="86"/>
        <end position="104"/>
    </location>
</feature>
<dbReference type="AlphaFoldDB" id="A0A5S3V9L2"/>
<reference evidence="2" key="3">
    <citation type="submission" date="2019-09" db="EMBL/GenBank/DDBJ databases">
        <title>Co-occurence of chitin degradation, pigmentation and bioactivity in marine Pseudoalteromonas.</title>
        <authorList>
            <person name="Sonnenschein E.C."/>
            <person name="Bech P.K."/>
        </authorList>
    </citation>
    <scope>NUCLEOTIDE SEQUENCE</scope>
    <source>
        <strain evidence="2">S3790</strain>
        <strain evidence="3 4">S3895</strain>
    </source>
</reference>
<feature type="transmembrane region" description="Helical" evidence="1">
    <location>
        <begin position="18"/>
        <end position="38"/>
    </location>
</feature>
<dbReference type="RefSeq" id="WP_138592006.1">
    <property type="nucleotide sequence ID" value="NZ_PNBW01000051.1"/>
</dbReference>
<evidence type="ECO:0000313" key="4">
    <source>
        <dbReference type="Proteomes" id="UP000307164"/>
    </source>
</evidence>
<accession>A0A5S3V9L2</accession>
<evidence type="ECO:0000313" key="5">
    <source>
        <dbReference type="Proteomes" id="UP000307217"/>
    </source>
</evidence>